<dbReference type="InterPro" id="IPR012674">
    <property type="entry name" value="Calycin"/>
</dbReference>
<dbReference type="SUPFAM" id="SSF50814">
    <property type="entry name" value="Lipocalins"/>
    <property type="match status" value="1"/>
</dbReference>
<keyword evidence="3" id="KW-1185">Reference proteome</keyword>
<evidence type="ECO:0008006" key="4">
    <source>
        <dbReference type="Google" id="ProtNLM"/>
    </source>
</evidence>
<dbReference type="Gene3D" id="2.40.128.20">
    <property type="match status" value="1"/>
</dbReference>
<name>A0AAW0Q2E9_9GOBI</name>
<feature type="region of interest" description="Disordered" evidence="1">
    <location>
        <begin position="153"/>
        <end position="175"/>
    </location>
</feature>
<dbReference type="GO" id="GO:0005737">
    <property type="term" value="C:cytoplasm"/>
    <property type="evidence" value="ECO:0007669"/>
    <property type="project" value="TreeGrafter"/>
</dbReference>
<dbReference type="PROSITE" id="PS00213">
    <property type="entry name" value="LIPOCALIN"/>
    <property type="match status" value="1"/>
</dbReference>
<dbReference type="Proteomes" id="UP001460270">
    <property type="component" value="Unassembled WGS sequence"/>
</dbReference>
<dbReference type="PANTHER" id="PTHR10612:SF58">
    <property type="entry name" value="APOLIPOPROTEIN D"/>
    <property type="match status" value="1"/>
</dbReference>
<reference evidence="3" key="1">
    <citation type="submission" date="2024-04" db="EMBL/GenBank/DDBJ databases">
        <title>Salinicola lusitanus LLJ914,a marine bacterium isolated from the Okinawa Trough.</title>
        <authorList>
            <person name="Li J."/>
        </authorList>
    </citation>
    <scope>NUCLEOTIDE SEQUENCE [LARGE SCALE GENOMIC DNA]</scope>
</reference>
<proteinExistence type="predicted"/>
<evidence type="ECO:0000313" key="3">
    <source>
        <dbReference type="Proteomes" id="UP001460270"/>
    </source>
</evidence>
<gene>
    <name evidence="2" type="ORF">WMY93_000443</name>
</gene>
<protein>
    <recommendedName>
        <fullName evidence="4">Apolipoprotein D</fullName>
    </recommendedName>
</protein>
<dbReference type="GO" id="GO:0000302">
    <property type="term" value="P:response to reactive oxygen species"/>
    <property type="evidence" value="ECO:0007669"/>
    <property type="project" value="TreeGrafter"/>
</dbReference>
<evidence type="ECO:0000313" key="2">
    <source>
        <dbReference type="EMBL" id="KAK7944715.1"/>
    </source>
</evidence>
<dbReference type="EMBL" id="JBBPFD010000001">
    <property type="protein sequence ID" value="KAK7944715.1"/>
    <property type="molecule type" value="Genomic_DNA"/>
</dbReference>
<dbReference type="GO" id="GO:0006629">
    <property type="term" value="P:lipid metabolic process"/>
    <property type="evidence" value="ECO:0007669"/>
    <property type="project" value="TreeGrafter"/>
</dbReference>
<dbReference type="PANTHER" id="PTHR10612">
    <property type="entry name" value="APOLIPOPROTEIN D"/>
    <property type="match status" value="1"/>
</dbReference>
<organism evidence="2 3">
    <name type="scientific">Mugilogobius chulae</name>
    <name type="common">yellowstripe goby</name>
    <dbReference type="NCBI Taxonomy" id="88201"/>
    <lineage>
        <taxon>Eukaryota</taxon>
        <taxon>Metazoa</taxon>
        <taxon>Chordata</taxon>
        <taxon>Craniata</taxon>
        <taxon>Vertebrata</taxon>
        <taxon>Euteleostomi</taxon>
        <taxon>Actinopterygii</taxon>
        <taxon>Neopterygii</taxon>
        <taxon>Teleostei</taxon>
        <taxon>Neoteleostei</taxon>
        <taxon>Acanthomorphata</taxon>
        <taxon>Gobiaria</taxon>
        <taxon>Gobiiformes</taxon>
        <taxon>Gobioidei</taxon>
        <taxon>Gobiidae</taxon>
        <taxon>Gobionellinae</taxon>
        <taxon>Mugilogobius</taxon>
    </lineage>
</organism>
<comment type="caution">
    <text evidence="2">The sequence shown here is derived from an EMBL/GenBank/DDBJ whole genome shotgun (WGS) entry which is preliminary data.</text>
</comment>
<dbReference type="InterPro" id="IPR022272">
    <property type="entry name" value="Lipocalin_CS"/>
</dbReference>
<sequence>MNTSARGQILHLTPLRLKMQAAHVISLTLLCAAVASAQVISLGRCPKPAVQANFDSSRYIGKWYEIEKLPTGFQKGQCGTATYSTRARSHQCLQQRTAALPRSVWVLSSDYEGPLWSMDVRSWCFQRGAVLDSEREPTISDETREQLYSILAAAGGRQQDGPPNQDRNYCSPMEE</sequence>
<dbReference type="AlphaFoldDB" id="A0AAW0Q2E9"/>
<accession>A0AAW0Q2E9</accession>
<evidence type="ECO:0000256" key="1">
    <source>
        <dbReference type="SAM" id="MobiDB-lite"/>
    </source>
</evidence>